<dbReference type="FunFam" id="3.90.190.10:FF:000075">
    <property type="entry name" value="Phosphoglucan phosphatase LSF2, chloroplastic"/>
    <property type="match status" value="1"/>
</dbReference>
<sequence>AAKSDDYNRAMQRQMRNPYEYHHDLGMHFTVIEKNLIVGSQPQCKEDITRLYEEEGVRAILNLQQDKDVEYWGIDLPAIMKQCASHGIAYFRIPARDFDPNSLRNELPRAVAALESAISSGSVYVHCTAGLGRSPAVAIAYLYWFCDMDMNTAYSLLTSKRPCGPKKEAIRGATYDLANDDPFKLPLEKLPEDAFTDVSEEERRLIQQRVRKL</sequence>
<dbReference type="InterPro" id="IPR000340">
    <property type="entry name" value="Dual-sp_phosphatase_cat-dom"/>
</dbReference>
<keyword evidence="7" id="KW-1185">Reference proteome</keyword>
<keyword evidence="2" id="KW-0904">Protein phosphatase</keyword>
<feature type="domain" description="Tyrosine specific protein phosphatases" evidence="5">
    <location>
        <begin position="105"/>
        <end position="162"/>
    </location>
</feature>
<evidence type="ECO:0000313" key="6">
    <source>
        <dbReference type="EMBL" id="EFJ15210.1"/>
    </source>
</evidence>
<dbReference type="InterPro" id="IPR016130">
    <property type="entry name" value="Tyr_Pase_AS"/>
</dbReference>
<dbReference type="STRING" id="88036.D8SKE1"/>
<dbReference type="InterPro" id="IPR000387">
    <property type="entry name" value="Tyr_Pase_dom"/>
</dbReference>
<feature type="non-terminal residue" evidence="6">
    <location>
        <position position="1"/>
    </location>
</feature>
<dbReference type="GO" id="GO:0004721">
    <property type="term" value="F:phosphoprotein phosphatase activity"/>
    <property type="evidence" value="ECO:0007669"/>
    <property type="project" value="UniProtKB-KW"/>
</dbReference>
<dbReference type="PANTHER" id="PTHR46642">
    <property type="entry name" value="DUAL SPECIFICITY PHOSPHATASE, SUBGROUP, CATALYTIC DOMAIN"/>
    <property type="match status" value="1"/>
</dbReference>
<keyword evidence="1" id="KW-0378">Hydrolase</keyword>
<evidence type="ECO:0000256" key="1">
    <source>
        <dbReference type="ARBA" id="ARBA00022801"/>
    </source>
</evidence>
<gene>
    <name evidence="6" type="ORF">SELMODRAFT_35954</name>
</gene>
<evidence type="ECO:0000256" key="3">
    <source>
        <dbReference type="ARBA" id="ARBA00023277"/>
    </source>
</evidence>
<dbReference type="GO" id="GO:2001070">
    <property type="term" value="F:starch binding"/>
    <property type="evidence" value="ECO:0000318"/>
    <property type="project" value="GO_Central"/>
</dbReference>
<dbReference type="SUPFAM" id="SSF52799">
    <property type="entry name" value="(Phosphotyrosine protein) phosphatases II"/>
    <property type="match status" value="1"/>
</dbReference>
<dbReference type="InterPro" id="IPR045204">
    <property type="entry name" value="DSP_laforin-like"/>
</dbReference>
<dbReference type="PROSITE" id="PS50054">
    <property type="entry name" value="TYR_PHOSPHATASE_DUAL"/>
    <property type="match status" value="1"/>
</dbReference>
<dbReference type="InterPro" id="IPR029021">
    <property type="entry name" value="Prot-tyrosine_phosphatase-like"/>
</dbReference>
<dbReference type="InterPro" id="IPR020422">
    <property type="entry name" value="TYR_PHOSPHATASE_DUAL_dom"/>
</dbReference>
<dbReference type="OMA" id="HHMRRPA"/>
<dbReference type="eggNOG" id="KOG1716">
    <property type="taxonomic scope" value="Eukaryota"/>
</dbReference>
<dbReference type="GO" id="GO:0005983">
    <property type="term" value="P:starch catabolic process"/>
    <property type="evidence" value="ECO:0000318"/>
    <property type="project" value="GO_Central"/>
</dbReference>
<evidence type="ECO:0008006" key="8">
    <source>
        <dbReference type="Google" id="ProtNLM"/>
    </source>
</evidence>
<dbReference type="Gramene" id="EFJ15210">
    <property type="protein sequence ID" value="EFJ15210"/>
    <property type="gene ID" value="SELMODRAFT_35954"/>
</dbReference>
<dbReference type="Gene3D" id="3.90.190.10">
    <property type="entry name" value="Protein tyrosine phosphatase superfamily"/>
    <property type="match status" value="1"/>
</dbReference>
<dbReference type="EMBL" id="GL377624">
    <property type="protein sequence ID" value="EFJ15210.1"/>
    <property type="molecule type" value="Genomic_DNA"/>
</dbReference>
<name>D8SKE1_SELML</name>
<dbReference type="PROSITE" id="PS50056">
    <property type="entry name" value="TYR_PHOSPHATASE_2"/>
    <property type="match status" value="1"/>
</dbReference>
<feature type="domain" description="Tyrosine-protein phosphatase" evidence="4">
    <location>
        <begin position="28"/>
        <end position="183"/>
    </location>
</feature>
<evidence type="ECO:0000259" key="4">
    <source>
        <dbReference type="PROSITE" id="PS50054"/>
    </source>
</evidence>
<dbReference type="InterPro" id="IPR052832">
    <property type="entry name" value="Starch-Glucan_Phosphatase"/>
</dbReference>
<dbReference type="Proteomes" id="UP000001514">
    <property type="component" value="Unassembled WGS sequence"/>
</dbReference>
<evidence type="ECO:0000256" key="2">
    <source>
        <dbReference type="ARBA" id="ARBA00022912"/>
    </source>
</evidence>
<dbReference type="PROSITE" id="PS00383">
    <property type="entry name" value="TYR_PHOSPHATASE_1"/>
    <property type="match status" value="1"/>
</dbReference>
<keyword evidence="3" id="KW-0119">Carbohydrate metabolism</keyword>
<dbReference type="OrthoDB" id="273181at2759"/>
<proteinExistence type="predicted"/>
<dbReference type="SMART" id="SM00195">
    <property type="entry name" value="DSPc"/>
    <property type="match status" value="1"/>
</dbReference>
<dbReference type="GO" id="GO:0019203">
    <property type="term" value="F:carbohydrate phosphatase activity"/>
    <property type="evidence" value="ECO:0000318"/>
    <property type="project" value="GO_Central"/>
</dbReference>
<evidence type="ECO:0000259" key="5">
    <source>
        <dbReference type="PROSITE" id="PS50056"/>
    </source>
</evidence>
<dbReference type="AlphaFoldDB" id="D8SKE1"/>
<dbReference type="GO" id="GO:0009507">
    <property type="term" value="C:chloroplast"/>
    <property type="evidence" value="ECO:0000318"/>
    <property type="project" value="GO_Central"/>
</dbReference>
<dbReference type="CDD" id="cd14526">
    <property type="entry name" value="DSP_laforin-like"/>
    <property type="match status" value="1"/>
</dbReference>
<evidence type="ECO:0000313" key="7">
    <source>
        <dbReference type="Proteomes" id="UP000001514"/>
    </source>
</evidence>
<dbReference type="PANTHER" id="PTHR46642:SF2">
    <property type="entry name" value="PHOSPHOGLUCAN PHOSPHATASE LSF2, CHLOROPLASTIC"/>
    <property type="match status" value="1"/>
</dbReference>
<dbReference type="InParanoid" id="D8SKE1"/>
<feature type="non-terminal residue" evidence="6">
    <location>
        <position position="213"/>
    </location>
</feature>
<dbReference type="Pfam" id="PF00782">
    <property type="entry name" value="DSPc"/>
    <property type="match status" value="1"/>
</dbReference>
<reference evidence="6 7" key="1">
    <citation type="journal article" date="2011" name="Science">
        <title>The Selaginella genome identifies genetic changes associated with the evolution of vascular plants.</title>
        <authorList>
            <person name="Banks J.A."/>
            <person name="Nishiyama T."/>
            <person name="Hasebe M."/>
            <person name="Bowman J.L."/>
            <person name="Gribskov M."/>
            <person name="dePamphilis C."/>
            <person name="Albert V.A."/>
            <person name="Aono N."/>
            <person name="Aoyama T."/>
            <person name="Ambrose B.A."/>
            <person name="Ashton N.W."/>
            <person name="Axtell M.J."/>
            <person name="Barker E."/>
            <person name="Barker M.S."/>
            <person name="Bennetzen J.L."/>
            <person name="Bonawitz N.D."/>
            <person name="Chapple C."/>
            <person name="Cheng C."/>
            <person name="Correa L.G."/>
            <person name="Dacre M."/>
            <person name="DeBarry J."/>
            <person name="Dreyer I."/>
            <person name="Elias M."/>
            <person name="Engstrom E.M."/>
            <person name="Estelle M."/>
            <person name="Feng L."/>
            <person name="Finet C."/>
            <person name="Floyd S.K."/>
            <person name="Frommer W.B."/>
            <person name="Fujita T."/>
            <person name="Gramzow L."/>
            <person name="Gutensohn M."/>
            <person name="Harholt J."/>
            <person name="Hattori M."/>
            <person name="Heyl A."/>
            <person name="Hirai T."/>
            <person name="Hiwatashi Y."/>
            <person name="Ishikawa M."/>
            <person name="Iwata M."/>
            <person name="Karol K.G."/>
            <person name="Koehler B."/>
            <person name="Kolukisaoglu U."/>
            <person name="Kubo M."/>
            <person name="Kurata T."/>
            <person name="Lalonde S."/>
            <person name="Li K."/>
            <person name="Li Y."/>
            <person name="Litt A."/>
            <person name="Lyons E."/>
            <person name="Manning G."/>
            <person name="Maruyama T."/>
            <person name="Michael T.P."/>
            <person name="Mikami K."/>
            <person name="Miyazaki S."/>
            <person name="Morinaga S."/>
            <person name="Murata T."/>
            <person name="Mueller-Roeber B."/>
            <person name="Nelson D.R."/>
            <person name="Obara M."/>
            <person name="Oguri Y."/>
            <person name="Olmstead R.G."/>
            <person name="Onodera N."/>
            <person name="Petersen B.L."/>
            <person name="Pils B."/>
            <person name="Prigge M."/>
            <person name="Rensing S.A."/>
            <person name="Riano-Pachon D.M."/>
            <person name="Roberts A.W."/>
            <person name="Sato Y."/>
            <person name="Scheller H.V."/>
            <person name="Schulz B."/>
            <person name="Schulz C."/>
            <person name="Shakirov E.V."/>
            <person name="Shibagaki N."/>
            <person name="Shinohara N."/>
            <person name="Shippen D.E."/>
            <person name="Soerensen I."/>
            <person name="Sotooka R."/>
            <person name="Sugimoto N."/>
            <person name="Sugita M."/>
            <person name="Sumikawa N."/>
            <person name="Tanurdzic M."/>
            <person name="Theissen G."/>
            <person name="Ulvskov P."/>
            <person name="Wakazuki S."/>
            <person name="Weng J.K."/>
            <person name="Willats W.W."/>
            <person name="Wipf D."/>
            <person name="Wolf P.G."/>
            <person name="Yang L."/>
            <person name="Zimmer A.D."/>
            <person name="Zhu Q."/>
            <person name="Mitros T."/>
            <person name="Hellsten U."/>
            <person name="Loque D."/>
            <person name="Otillar R."/>
            <person name="Salamov A."/>
            <person name="Schmutz J."/>
            <person name="Shapiro H."/>
            <person name="Lindquist E."/>
            <person name="Lucas S."/>
            <person name="Rokhsar D."/>
            <person name="Grigoriev I.V."/>
        </authorList>
    </citation>
    <scope>NUCLEOTIDE SEQUENCE [LARGE SCALE GENOMIC DNA]</scope>
</reference>
<dbReference type="FunCoup" id="D8SKE1">
    <property type="interactions" value="576"/>
</dbReference>
<protein>
    <recommendedName>
        <fullName evidence="8">Tyrosine specific protein phosphatases domain-containing protein</fullName>
    </recommendedName>
</protein>
<organism evidence="7">
    <name type="scientific">Selaginella moellendorffii</name>
    <name type="common">Spikemoss</name>
    <dbReference type="NCBI Taxonomy" id="88036"/>
    <lineage>
        <taxon>Eukaryota</taxon>
        <taxon>Viridiplantae</taxon>
        <taxon>Streptophyta</taxon>
        <taxon>Embryophyta</taxon>
        <taxon>Tracheophyta</taxon>
        <taxon>Lycopodiopsida</taxon>
        <taxon>Selaginellales</taxon>
        <taxon>Selaginellaceae</taxon>
        <taxon>Selaginella</taxon>
    </lineage>
</organism>
<dbReference type="HOGENOM" id="CLU_085882_0_0_1"/>
<accession>D8SKE1</accession>
<dbReference type="KEGG" id="smo:SELMODRAFT_35954"/>